<dbReference type="GO" id="GO:0006888">
    <property type="term" value="P:endoplasmic reticulum to Golgi vesicle-mediated transport"/>
    <property type="evidence" value="ECO:0007669"/>
    <property type="project" value="TreeGrafter"/>
</dbReference>
<dbReference type="OrthoDB" id="6357215at2759"/>
<protein>
    <recommendedName>
        <fullName evidence="1">Methyltransferase FkbM domain-containing protein</fullName>
    </recommendedName>
</protein>
<comment type="caution">
    <text evidence="2">The sequence shown here is derived from an EMBL/GenBank/DDBJ whole genome shotgun (WGS) entry which is preliminary data.</text>
</comment>
<name>A0A8S1C6A7_9INSE</name>
<dbReference type="AlphaFoldDB" id="A0A8S1C6A7"/>
<dbReference type="InterPro" id="IPR053202">
    <property type="entry name" value="EGF_Rcpt_Signaling_Reg"/>
</dbReference>
<evidence type="ECO:0000259" key="1">
    <source>
        <dbReference type="Pfam" id="PF05050"/>
    </source>
</evidence>
<reference evidence="2 3" key="1">
    <citation type="submission" date="2020-04" db="EMBL/GenBank/DDBJ databases">
        <authorList>
            <person name="Alioto T."/>
            <person name="Alioto T."/>
            <person name="Gomez Garrido J."/>
        </authorList>
    </citation>
    <scope>NUCLEOTIDE SEQUENCE [LARGE SCALE GENOMIC DNA]</scope>
</reference>
<dbReference type="GO" id="GO:0016197">
    <property type="term" value="P:endosomal transport"/>
    <property type="evidence" value="ECO:0007669"/>
    <property type="project" value="TreeGrafter"/>
</dbReference>
<dbReference type="GO" id="GO:0005794">
    <property type="term" value="C:Golgi apparatus"/>
    <property type="evidence" value="ECO:0007669"/>
    <property type="project" value="TreeGrafter"/>
</dbReference>
<dbReference type="Pfam" id="PF05050">
    <property type="entry name" value="Methyltransf_21"/>
    <property type="match status" value="1"/>
</dbReference>
<evidence type="ECO:0000313" key="3">
    <source>
        <dbReference type="Proteomes" id="UP000494165"/>
    </source>
</evidence>
<feature type="domain" description="Methyltransferase FkbM" evidence="1">
    <location>
        <begin position="39"/>
        <end position="132"/>
    </location>
</feature>
<sequence length="147" mass="16853">MQAMGISKLDLFKLDMEGMELPILKTIDMNLVPVDVSFEEQGMQSHITTDEKKATGPVVRSLCLPFHTMMKALGVSKVDLFNLDVEGNELPILKTIDFNLVQINAMTIEHYNNNENDRREIKRIMQENGFKFLGQNGFDFMFIHSRV</sequence>
<proteinExistence type="predicted"/>
<organism evidence="2 3">
    <name type="scientific">Cloeon dipterum</name>
    <dbReference type="NCBI Taxonomy" id="197152"/>
    <lineage>
        <taxon>Eukaryota</taxon>
        <taxon>Metazoa</taxon>
        <taxon>Ecdysozoa</taxon>
        <taxon>Arthropoda</taxon>
        <taxon>Hexapoda</taxon>
        <taxon>Insecta</taxon>
        <taxon>Pterygota</taxon>
        <taxon>Palaeoptera</taxon>
        <taxon>Ephemeroptera</taxon>
        <taxon>Pisciforma</taxon>
        <taxon>Baetidae</taxon>
        <taxon>Cloeon</taxon>
    </lineage>
</organism>
<dbReference type="GO" id="GO:0031902">
    <property type="term" value="C:late endosome membrane"/>
    <property type="evidence" value="ECO:0007669"/>
    <property type="project" value="TreeGrafter"/>
</dbReference>
<dbReference type="GO" id="GO:0005789">
    <property type="term" value="C:endoplasmic reticulum membrane"/>
    <property type="evidence" value="ECO:0007669"/>
    <property type="project" value="TreeGrafter"/>
</dbReference>
<dbReference type="EMBL" id="CADEPI010000017">
    <property type="protein sequence ID" value="CAB3364702.1"/>
    <property type="molecule type" value="Genomic_DNA"/>
</dbReference>
<dbReference type="Proteomes" id="UP000494165">
    <property type="component" value="Unassembled WGS sequence"/>
</dbReference>
<evidence type="ECO:0000313" key="2">
    <source>
        <dbReference type="EMBL" id="CAB3364702.1"/>
    </source>
</evidence>
<gene>
    <name evidence="2" type="ORF">CLODIP_2_CD03599</name>
</gene>
<dbReference type="PANTHER" id="PTHR34009">
    <property type="entry name" value="PROTEIN STAR"/>
    <property type="match status" value="1"/>
</dbReference>
<dbReference type="PANTHER" id="PTHR34009:SF2">
    <property type="entry name" value="PROTEIN STAR"/>
    <property type="match status" value="1"/>
</dbReference>
<keyword evidence="3" id="KW-1185">Reference proteome</keyword>
<accession>A0A8S1C6A7</accession>
<dbReference type="InterPro" id="IPR006342">
    <property type="entry name" value="FkbM_mtfrase"/>
</dbReference>
<dbReference type="GO" id="GO:0005886">
    <property type="term" value="C:plasma membrane"/>
    <property type="evidence" value="ECO:0007669"/>
    <property type="project" value="TreeGrafter"/>
</dbReference>